<evidence type="ECO:0000256" key="1">
    <source>
        <dbReference type="SAM" id="MobiDB-lite"/>
    </source>
</evidence>
<keyword evidence="3" id="KW-1185">Reference proteome</keyword>
<sequence length="158" mass="17962">MVKEIPKPKFKKAFPRESRNQHAGGFNQADIPAAIAEEIVVFALVAPEVVAPHPMNLAVPENAVGHSVPPEPEPDSESEVEEDEVMRFPDLKPRELDWEQPHPLQPQTQNPVRVQEAHHGQQHFPEQPNSWGAVQPLQEQREQEQQFLQQLQLGYQPD</sequence>
<feature type="compositionally biased region" description="Basic and acidic residues" evidence="1">
    <location>
        <begin position="85"/>
        <end position="100"/>
    </location>
</feature>
<feature type="compositionally biased region" description="Acidic residues" evidence="1">
    <location>
        <begin position="72"/>
        <end position="84"/>
    </location>
</feature>
<dbReference type="EMBL" id="OOIL02006568">
    <property type="protein sequence ID" value="VFQ98146.1"/>
    <property type="molecule type" value="Genomic_DNA"/>
</dbReference>
<dbReference type="AlphaFoldDB" id="A0A484NCA4"/>
<dbReference type="Proteomes" id="UP000595140">
    <property type="component" value="Unassembled WGS sequence"/>
</dbReference>
<evidence type="ECO:0000313" key="2">
    <source>
        <dbReference type="EMBL" id="VFQ98146.1"/>
    </source>
</evidence>
<gene>
    <name evidence="2" type="ORF">CCAM_LOCUS39922</name>
</gene>
<feature type="region of interest" description="Disordered" evidence="1">
    <location>
        <begin position="60"/>
        <end position="146"/>
    </location>
</feature>
<evidence type="ECO:0000313" key="3">
    <source>
        <dbReference type="Proteomes" id="UP000595140"/>
    </source>
</evidence>
<name>A0A484NCA4_9ASTE</name>
<organism evidence="2 3">
    <name type="scientific">Cuscuta campestris</name>
    <dbReference type="NCBI Taxonomy" id="132261"/>
    <lineage>
        <taxon>Eukaryota</taxon>
        <taxon>Viridiplantae</taxon>
        <taxon>Streptophyta</taxon>
        <taxon>Embryophyta</taxon>
        <taxon>Tracheophyta</taxon>
        <taxon>Spermatophyta</taxon>
        <taxon>Magnoliopsida</taxon>
        <taxon>eudicotyledons</taxon>
        <taxon>Gunneridae</taxon>
        <taxon>Pentapetalae</taxon>
        <taxon>asterids</taxon>
        <taxon>lamiids</taxon>
        <taxon>Solanales</taxon>
        <taxon>Convolvulaceae</taxon>
        <taxon>Cuscuteae</taxon>
        <taxon>Cuscuta</taxon>
        <taxon>Cuscuta subgen. Grammica</taxon>
        <taxon>Cuscuta sect. Cleistogrammica</taxon>
    </lineage>
</organism>
<accession>A0A484NCA4</accession>
<proteinExistence type="predicted"/>
<reference evidence="2 3" key="1">
    <citation type="submission" date="2018-04" db="EMBL/GenBank/DDBJ databases">
        <authorList>
            <person name="Vogel A."/>
        </authorList>
    </citation>
    <scope>NUCLEOTIDE SEQUENCE [LARGE SCALE GENOMIC DNA]</scope>
</reference>
<feature type="region of interest" description="Disordered" evidence="1">
    <location>
        <begin position="1"/>
        <end position="24"/>
    </location>
</feature>
<protein>
    <submittedName>
        <fullName evidence="2">Uncharacterized protein</fullName>
    </submittedName>
</protein>